<dbReference type="OrthoDB" id="9799271at2"/>
<proteinExistence type="inferred from homology"/>
<comment type="function">
    <text evidence="8">Probably part of an ABC transporter complex. Probably responsible for the translocation of the substrate across the membrane.</text>
</comment>
<evidence type="ECO:0000259" key="10">
    <source>
        <dbReference type="PROSITE" id="PS50928"/>
    </source>
</evidence>
<evidence type="ECO:0000256" key="9">
    <source>
        <dbReference type="RuleBase" id="RU363032"/>
    </source>
</evidence>
<protein>
    <submittedName>
        <fullName evidence="11">Taurine transport system permease protein</fullName>
    </submittedName>
</protein>
<dbReference type="Gene3D" id="1.10.3720.10">
    <property type="entry name" value="MetI-like"/>
    <property type="match status" value="1"/>
</dbReference>
<accession>A0A1C3WQ68</accession>
<evidence type="ECO:0000256" key="6">
    <source>
        <dbReference type="ARBA" id="ARBA00022989"/>
    </source>
</evidence>
<keyword evidence="5 9" id="KW-0812">Transmembrane</keyword>
<dbReference type="Proteomes" id="UP000199205">
    <property type="component" value="Unassembled WGS sequence"/>
</dbReference>
<keyword evidence="6 9" id="KW-1133">Transmembrane helix</keyword>
<dbReference type="RefSeq" id="WP_037197700.1">
    <property type="nucleotide sequence ID" value="NZ_FMAF01000014.1"/>
</dbReference>
<reference evidence="11 12" key="1">
    <citation type="submission" date="2016-08" db="EMBL/GenBank/DDBJ databases">
        <authorList>
            <person name="Seilhamer J.J."/>
        </authorList>
    </citation>
    <scope>NUCLEOTIDE SEQUENCE [LARGE SCALE GENOMIC DNA]</scope>
    <source>
        <strain evidence="11 12">P1-7</strain>
    </source>
</reference>
<dbReference type="PROSITE" id="PS50928">
    <property type="entry name" value="ABC_TM1"/>
    <property type="match status" value="1"/>
</dbReference>
<dbReference type="SUPFAM" id="SSF161098">
    <property type="entry name" value="MetI-like"/>
    <property type="match status" value="1"/>
</dbReference>
<feature type="transmembrane region" description="Helical" evidence="9">
    <location>
        <begin position="33"/>
        <end position="52"/>
    </location>
</feature>
<feature type="transmembrane region" description="Helical" evidence="9">
    <location>
        <begin position="251"/>
        <end position="273"/>
    </location>
</feature>
<keyword evidence="3 9" id="KW-0813">Transport</keyword>
<dbReference type="PANTHER" id="PTHR30151">
    <property type="entry name" value="ALKANE SULFONATE ABC TRANSPORTER-RELATED, MEMBRANE SUBUNIT"/>
    <property type="match status" value="1"/>
</dbReference>
<dbReference type="AlphaFoldDB" id="A0A1C3WQ68"/>
<comment type="subcellular location">
    <subcellularLocation>
        <location evidence="1 9">Cell membrane</location>
        <topology evidence="1 9">Multi-pass membrane protein</topology>
    </subcellularLocation>
</comment>
<comment type="similarity">
    <text evidence="2 9">Belongs to the binding-protein-dependent transport system permease family.</text>
</comment>
<evidence type="ECO:0000313" key="12">
    <source>
        <dbReference type="Proteomes" id="UP000199205"/>
    </source>
</evidence>
<dbReference type="GO" id="GO:0005886">
    <property type="term" value="C:plasma membrane"/>
    <property type="evidence" value="ECO:0007669"/>
    <property type="project" value="UniProtKB-SubCell"/>
</dbReference>
<evidence type="ECO:0000256" key="2">
    <source>
        <dbReference type="ARBA" id="ARBA00009306"/>
    </source>
</evidence>
<evidence type="ECO:0000256" key="3">
    <source>
        <dbReference type="ARBA" id="ARBA00022448"/>
    </source>
</evidence>
<feature type="domain" description="ABC transmembrane type-1" evidence="10">
    <location>
        <begin position="90"/>
        <end position="277"/>
    </location>
</feature>
<feature type="transmembrane region" description="Helical" evidence="9">
    <location>
        <begin position="156"/>
        <end position="175"/>
    </location>
</feature>
<dbReference type="FunFam" id="1.10.3720.10:FF:000003">
    <property type="entry name" value="Aliphatic sulfonate ABC transporter permease"/>
    <property type="match status" value="1"/>
</dbReference>
<evidence type="ECO:0000313" key="11">
    <source>
        <dbReference type="EMBL" id="SCB41864.1"/>
    </source>
</evidence>
<evidence type="ECO:0000256" key="5">
    <source>
        <dbReference type="ARBA" id="ARBA00022692"/>
    </source>
</evidence>
<keyword evidence="4" id="KW-1003">Cell membrane</keyword>
<dbReference type="GO" id="GO:0042918">
    <property type="term" value="P:alkanesulfonate transmembrane transport"/>
    <property type="evidence" value="ECO:0007669"/>
    <property type="project" value="UniProtKB-ARBA"/>
</dbReference>
<evidence type="ECO:0000256" key="8">
    <source>
        <dbReference type="ARBA" id="ARBA00056719"/>
    </source>
</evidence>
<keyword evidence="7 9" id="KW-0472">Membrane</keyword>
<evidence type="ECO:0000256" key="1">
    <source>
        <dbReference type="ARBA" id="ARBA00004651"/>
    </source>
</evidence>
<dbReference type="GO" id="GO:0010438">
    <property type="term" value="P:cellular response to sulfur starvation"/>
    <property type="evidence" value="ECO:0007669"/>
    <property type="project" value="TreeGrafter"/>
</dbReference>
<dbReference type="CDD" id="cd06261">
    <property type="entry name" value="TM_PBP2"/>
    <property type="match status" value="1"/>
</dbReference>
<evidence type="ECO:0000256" key="7">
    <source>
        <dbReference type="ARBA" id="ARBA00023136"/>
    </source>
</evidence>
<name>A0A1C3WQ68_9HYPH</name>
<evidence type="ECO:0000256" key="4">
    <source>
        <dbReference type="ARBA" id="ARBA00022475"/>
    </source>
</evidence>
<dbReference type="PANTHER" id="PTHR30151:SF25">
    <property type="entry name" value="TAURINE TRANSPORT SYSTEM PERMEASE PROTEIN TAUC"/>
    <property type="match status" value="1"/>
</dbReference>
<dbReference type="InterPro" id="IPR035906">
    <property type="entry name" value="MetI-like_sf"/>
</dbReference>
<gene>
    <name evidence="11" type="ORF">GA0061101_114102</name>
</gene>
<dbReference type="EMBL" id="FMAF01000014">
    <property type="protein sequence ID" value="SCB41864.1"/>
    <property type="molecule type" value="Genomic_DNA"/>
</dbReference>
<organism evidence="11 12">
    <name type="scientific">Rhizobium lusitanum</name>
    <dbReference type="NCBI Taxonomy" id="293958"/>
    <lineage>
        <taxon>Bacteria</taxon>
        <taxon>Pseudomonadati</taxon>
        <taxon>Pseudomonadota</taxon>
        <taxon>Alphaproteobacteria</taxon>
        <taxon>Hyphomicrobiales</taxon>
        <taxon>Rhizobiaceae</taxon>
        <taxon>Rhizobium/Agrobacterium group</taxon>
        <taxon>Rhizobium</taxon>
    </lineage>
</organism>
<feature type="transmembrane region" description="Helical" evidence="9">
    <location>
        <begin position="94"/>
        <end position="117"/>
    </location>
</feature>
<sequence length="284" mass="30388">MSDIIEARPITASQREAEPKLVRMPSFGSADKPTIAISIGAAIACLGLWWLVSRLGLVSHLFLPRPDEVWTQIGVVYRDGYAGASLSEHIFASLFRIVVAAAIAIVVGIPVGLLMGLNRWAKGILDTPIEFYWPLPPLSYLPLMIIWLGIGETSKITLLVLAMFAPICLSAQAGVRSLPLERVNAARSLGASRLQLFISIVLPSALPEILTGVRIAFGIGWGTLVAAELIASTRGIGFMIMSASQFLATDVVFVGIGIIAICAFAFTAGIRILEAVLVPWKGKL</sequence>
<dbReference type="InterPro" id="IPR000515">
    <property type="entry name" value="MetI-like"/>
</dbReference>
<dbReference type="Pfam" id="PF00528">
    <property type="entry name" value="BPD_transp_1"/>
    <property type="match status" value="1"/>
</dbReference>
<feature type="transmembrane region" description="Helical" evidence="9">
    <location>
        <begin position="212"/>
        <end position="231"/>
    </location>
</feature>
<feature type="transmembrane region" description="Helical" evidence="9">
    <location>
        <begin position="129"/>
        <end position="150"/>
    </location>
</feature>